<keyword evidence="4" id="KW-0963">Cytoplasm</keyword>
<evidence type="ECO:0000256" key="3">
    <source>
        <dbReference type="ARBA" id="ARBA00007879"/>
    </source>
</evidence>
<feature type="binding site" evidence="14">
    <location>
        <position position="343"/>
    </location>
    <ligand>
        <name>Fe cation</name>
        <dbReference type="ChEBI" id="CHEBI:24875"/>
        <note>catalytic</note>
    </ligand>
</feature>
<name>A0AB32V7S6_THECC</name>
<dbReference type="Gene3D" id="2.60.120.590">
    <property type="entry name" value="Alpha-ketoglutarate-dependent dioxygenase AlkB-like"/>
    <property type="match status" value="1"/>
</dbReference>
<organism evidence="17 18">
    <name type="scientific">Theobroma cacao</name>
    <name type="common">Cacao</name>
    <name type="synonym">Cocoa</name>
    <dbReference type="NCBI Taxonomy" id="3641"/>
    <lineage>
        <taxon>Eukaryota</taxon>
        <taxon>Viridiplantae</taxon>
        <taxon>Streptophyta</taxon>
        <taxon>Embryophyta</taxon>
        <taxon>Tracheophyta</taxon>
        <taxon>Spermatophyta</taxon>
        <taxon>Magnoliopsida</taxon>
        <taxon>eudicotyledons</taxon>
        <taxon>Gunneridae</taxon>
        <taxon>Pentapetalae</taxon>
        <taxon>rosids</taxon>
        <taxon>malvids</taxon>
        <taxon>Malvales</taxon>
        <taxon>Malvaceae</taxon>
        <taxon>Byttnerioideae</taxon>
        <taxon>Theobroma</taxon>
    </lineage>
</organism>
<comment type="similarity">
    <text evidence="3">Belongs to the alkB family.</text>
</comment>
<comment type="cofactor">
    <cofactor evidence="14">
        <name>Fe(2+)</name>
        <dbReference type="ChEBI" id="CHEBI:29033"/>
    </cofactor>
    <text evidence="14">Binds 1 Fe(2+) ion per subunit.</text>
</comment>
<dbReference type="GO" id="GO:0006281">
    <property type="term" value="P:DNA repair"/>
    <property type="evidence" value="ECO:0007669"/>
    <property type="project" value="UniProtKB-KW"/>
</dbReference>
<evidence type="ECO:0000256" key="5">
    <source>
        <dbReference type="ARBA" id="ARBA00022723"/>
    </source>
</evidence>
<dbReference type="Gramene" id="Tc04v2_t012620.1">
    <property type="protein sequence ID" value="Tc04v2_p012620.1"/>
    <property type="gene ID" value="Tc04v2_g012620"/>
</dbReference>
<reference evidence="18" key="2">
    <citation type="submission" date="2025-08" db="UniProtKB">
        <authorList>
            <consortium name="RefSeq"/>
        </authorList>
    </citation>
    <scope>IDENTIFICATION</scope>
</reference>
<reference evidence="17" key="1">
    <citation type="journal article" date="1997" name="Nucleic Acids Res.">
        <title>tRNAscan-SE: a program for improved detection of transfer RNA genes in genomic sequence.</title>
        <authorList>
            <person name="Lowe T.M."/>
            <person name="Eddy S.R."/>
        </authorList>
    </citation>
    <scope>NUCLEOTIDE SEQUENCE [LARGE SCALE GENOMIC DNA]</scope>
    <source>
        <strain evidence="17">r\B97-61/B2</strain>
    </source>
</reference>
<dbReference type="PANTHER" id="PTHR16557:SF10">
    <property type="entry name" value="2-OXOGLUTARATE-DEPENDENT DIOXYGENASE FAMILY PROTEIN"/>
    <property type="match status" value="1"/>
</dbReference>
<feature type="region of interest" description="Disordered" evidence="15">
    <location>
        <begin position="95"/>
        <end position="136"/>
    </location>
</feature>
<dbReference type="RefSeq" id="XP_007033594.2">
    <property type="nucleotide sequence ID" value="XM_007033532.2"/>
</dbReference>
<evidence type="ECO:0000256" key="7">
    <source>
        <dbReference type="ARBA" id="ARBA00022964"/>
    </source>
</evidence>
<evidence type="ECO:0000313" key="17">
    <source>
        <dbReference type="Proteomes" id="UP000694886"/>
    </source>
</evidence>
<protein>
    <recommendedName>
        <fullName evidence="13">DNA N(6)-methyladenine demethylase</fullName>
        <ecNumber evidence="13">1.14.11.51</ecNumber>
    </recommendedName>
</protein>
<proteinExistence type="inferred from homology"/>
<evidence type="ECO:0000256" key="6">
    <source>
        <dbReference type="ARBA" id="ARBA00022763"/>
    </source>
</evidence>
<dbReference type="GO" id="GO:0005634">
    <property type="term" value="C:nucleus"/>
    <property type="evidence" value="ECO:0007669"/>
    <property type="project" value="UniProtKB-SubCell"/>
</dbReference>
<dbReference type="GO" id="GO:0046872">
    <property type="term" value="F:metal ion binding"/>
    <property type="evidence" value="ECO:0007669"/>
    <property type="project" value="UniProtKB-KW"/>
</dbReference>
<dbReference type="InterPro" id="IPR037151">
    <property type="entry name" value="AlkB-like_sf"/>
</dbReference>
<dbReference type="Proteomes" id="UP000694886">
    <property type="component" value="Chromosome 4"/>
</dbReference>
<sequence>MLSVRRMVQTELCPLSTVASVSRQIAFTFCSLKMMNPAKETISSRAGCSSITADKPFGNESSGVKQGRSSQLSQQMLGGGAVEFSGALSLNDKQFQSGDENEFPPLTLKGRNSNNRRTRSDSGFEPRHKAVDSSEHKGIANSLSLQDKCSLPSHFGKKVVNIYVPKSVSGESKSKDVVGTKNTDFSEGLPKVERFDICLPTRRAFGIQKVLRPGMVLLKRYISLCEQINIVKTCQTLGVGPGGFYRPGYKDGAKLRLHMMCLGLNWDPQTRKYDKRHPIDDCEPPNIPCEFCLLVTRAIQDAHCLIKKNYIVGNVEDVLPSMSPDICIINFYTTNGRLGLHQDRDESRESLHKGLPVVSFSIGNSAEFLYGDQRDEDKAEKVVLDSGDVLIFGGESRMVFHGVPSIIPNTAPQALLAETGLRRGRLNLTFRQL</sequence>
<feature type="compositionally biased region" description="Basic and acidic residues" evidence="15">
    <location>
        <begin position="118"/>
        <end position="136"/>
    </location>
</feature>
<feature type="binding site" evidence="14">
    <location>
        <position position="341"/>
    </location>
    <ligand>
        <name>Fe cation</name>
        <dbReference type="ChEBI" id="CHEBI:24875"/>
        <note>catalytic</note>
    </ligand>
</feature>
<evidence type="ECO:0000256" key="15">
    <source>
        <dbReference type="SAM" id="MobiDB-lite"/>
    </source>
</evidence>
<dbReference type="InterPro" id="IPR027450">
    <property type="entry name" value="AlkB-like"/>
</dbReference>
<dbReference type="GeneID" id="18602266"/>
<keyword evidence="7" id="KW-0223">Dioxygenase</keyword>
<keyword evidence="9 14" id="KW-0408">Iron</keyword>
<keyword evidence="10" id="KW-0234">DNA repair</keyword>
<keyword evidence="11" id="KW-0539">Nucleus</keyword>
<dbReference type="PANTHER" id="PTHR16557">
    <property type="entry name" value="ALKYLATED DNA REPAIR PROTEIN ALKB-RELATED"/>
    <property type="match status" value="1"/>
</dbReference>
<dbReference type="AlphaFoldDB" id="A0AB32V7S6"/>
<dbReference type="SUPFAM" id="SSF51197">
    <property type="entry name" value="Clavaminate synthase-like"/>
    <property type="match status" value="1"/>
</dbReference>
<evidence type="ECO:0000256" key="14">
    <source>
        <dbReference type="PIRSR" id="PIRSR604574-2"/>
    </source>
</evidence>
<keyword evidence="8" id="KW-0560">Oxidoreductase</keyword>
<accession>A0AB32V7S6</accession>
<dbReference type="FunFam" id="2.60.120.590:FF:000013">
    <property type="entry name" value="2-oxoglutarate-dependent dioxygenase family protein"/>
    <property type="match status" value="1"/>
</dbReference>
<dbReference type="GO" id="GO:0141131">
    <property type="term" value="F:DNA N6-methyladenine demethylase activity"/>
    <property type="evidence" value="ECO:0007669"/>
    <property type="project" value="UniProtKB-EC"/>
</dbReference>
<keyword evidence="6" id="KW-0227">DNA damage</keyword>
<evidence type="ECO:0000256" key="8">
    <source>
        <dbReference type="ARBA" id="ARBA00023002"/>
    </source>
</evidence>
<evidence type="ECO:0000256" key="12">
    <source>
        <dbReference type="ARBA" id="ARBA00052047"/>
    </source>
</evidence>
<evidence type="ECO:0000256" key="9">
    <source>
        <dbReference type="ARBA" id="ARBA00023004"/>
    </source>
</evidence>
<dbReference type="GO" id="GO:0005737">
    <property type="term" value="C:cytoplasm"/>
    <property type="evidence" value="ECO:0007669"/>
    <property type="project" value="UniProtKB-SubCell"/>
</dbReference>
<feature type="region of interest" description="Disordered" evidence="15">
    <location>
        <begin position="53"/>
        <end position="76"/>
    </location>
</feature>
<feature type="compositionally biased region" description="Polar residues" evidence="15">
    <location>
        <begin position="59"/>
        <end position="76"/>
    </location>
</feature>
<evidence type="ECO:0000256" key="1">
    <source>
        <dbReference type="ARBA" id="ARBA00004123"/>
    </source>
</evidence>
<dbReference type="InterPro" id="IPR005123">
    <property type="entry name" value="Oxoglu/Fe-dep_dioxygenase_dom"/>
</dbReference>
<evidence type="ECO:0000256" key="2">
    <source>
        <dbReference type="ARBA" id="ARBA00004496"/>
    </source>
</evidence>
<feature type="domain" description="Fe2OG dioxygenase" evidence="16">
    <location>
        <begin position="323"/>
        <end position="433"/>
    </location>
</feature>
<comment type="subcellular location">
    <subcellularLocation>
        <location evidence="2">Cytoplasm</location>
    </subcellularLocation>
    <subcellularLocation>
        <location evidence="1">Nucleus</location>
    </subcellularLocation>
</comment>
<dbReference type="EC" id="1.14.11.51" evidence="13"/>
<feature type="binding site" evidence="14">
    <location>
        <position position="401"/>
    </location>
    <ligand>
        <name>Fe cation</name>
        <dbReference type="ChEBI" id="CHEBI:24875"/>
        <note>catalytic</note>
    </ligand>
</feature>
<evidence type="ECO:0000259" key="16">
    <source>
        <dbReference type="PROSITE" id="PS51471"/>
    </source>
</evidence>
<keyword evidence="5 14" id="KW-0479">Metal-binding</keyword>
<dbReference type="KEGG" id="tcc:18602266"/>
<dbReference type="Pfam" id="PF13532">
    <property type="entry name" value="2OG-FeII_Oxy_2"/>
    <property type="match status" value="1"/>
</dbReference>
<evidence type="ECO:0000256" key="4">
    <source>
        <dbReference type="ARBA" id="ARBA00022490"/>
    </source>
</evidence>
<dbReference type="InterPro" id="IPR004574">
    <property type="entry name" value="Alkb"/>
</dbReference>
<evidence type="ECO:0000256" key="13">
    <source>
        <dbReference type="ARBA" id="ARBA00066586"/>
    </source>
</evidence>
<evidence type="ECO:0000256" key="11">
    <source>
        <dbReference type="ARBA" id="ARBA00023242"/>
    </source>
</evidence>
<evidence type="ECO:0000313" key="18">
    <source>
        <dbReference type="RefSeq" id="XP_007033594.2"/>
    </source>
</evidence>
<comment type="catalytic activity">
    <reaction evidence="12">
        <text>an N(6)-methyl-2'-deoxyadenosine in DNA + 2-oxoglutarate + O2 = a 2'-deoxyadenosine in DNA + formaldehyde + succinate + CO2</text>
        <dbReference type="Rhea" id="RHEA:49524"/>
        <dbReference type="Rhea" id="RHEA-COMP:12418"/>
        <dbReference type="Rhea" id="RHEA-COMP:12419"/>
        <dbReference type="ChEBI" id="CHEBI:15379"/>
        <dbReference type="ChEBI" id="CHEBI:16526"/>
        <dbReference type="ChEBI" id="CHEBI:16810"/>
        <dbReference type="ChEBI" id="CHEBI:16842"/>
        <dbReference type="ChEBI" id="CHEBI:30031"/>
        <dbReference type="ChEBI" id="CHEBI:90615"/>
        <dbReference type="ChEBI" id="CHEBI:90616"/>
        <dbReference type="EC" id="1.14.11.51"/>
    </reaction>
    <physiologicalReaction direction="left-to-right" evidence="12">
        <dbReference type="Rhea" id="RHEA:49525"/>
    </physiologicalReaction>
</comment>
<gene>
    <name evidence="18" type="primary">LOC18602266</name>
</gene>
<evidence type="ECO:0000256" key="10">
    <source>
        <dbReference type="ARBA" id="ARBA00023204"/>
    </source>
</evidence>
<dbReference type="PROSITE" id="PS51471">
    <property type="entry name" value="FE2OG_OXY"/>
    <property type="match status" value="1"/>
</dbReference>